<feature type="binding site" evidence="15">
    <location>
        <begin position="195"/>
        <end position="197"/>
    </location>
    <ligand>
        <name>beta-D-galactose</name>
        <dbReference type="ChEBI" id="CHEBI:27667"/>
    </ligand>
</feature>
<dbReference type="InterPro" id="IPR018052">
    <property type="entry name" value="Ald1_epimerase_CS"/>
</dbReference>
<dbReference type="GO" id="GO:0004034">
    <property type="term" value="F:aldose 1-epimerase activity"/>
    <property type="evidence" value="ECO:0007669"/>
    <property type="project" value="UniProtKB-EC"/>
</dbReference>
<evidence type="ECO:0000256" key="17">
    <source>
        <dbReference type="SAM" id="SignalP"/>
    </source>
</evidence>
<dbReference type="GO" id="GO:0033499">
    <property type="term" value="P:galactose catabolic process via UDP-galactose, Leloir pathway"/>
    <property type="evidence" value="ECO:0007669"/>
    <property type="project" value="TreeGrafter"/>
</dbReference>
<keyword evidence="17" id="KW-0732">Signal</keyword>
<reference evidence="18 19" key="1">
    <citation type="journal article" date="2013" name="Mar. Genomics">
        <title>Expression of sulfatases in Rhodopirellula baltica and the diversity of sulfatases in the genus Rhodopirellula.</title>
        <authorList>
            <person name="Wegner C.E."/>
            <person name="Richter-Heitmann T."/>
            <person name="Klindworth A."/>
            <person name="Klockow C."/>
            <person name="Richter M."/>
            <person name="Achstetter T."/>
            <person name="Glockner F.O."/>
            <person name="Harder J."/>
        </authorList>
    </citation>
    <scope>NUCLEOTIDE SEQUENCE [LARGE SCALE GENOMIC DNA]</scope>
    <source>
        <strain evidence="18 19">SM41</strain>
    </source>
</reference>
<evidence type="ECO:0000256" key="7">
    <source>
        <dbReference type="ARBA" id="ARBA00014165"/>
    </source>
</evidence>
<dbReference type="Gene3D" id="2.70.98.10">
    <property type="match status" value="1"/>
</dbReference>
<feature type="active site" description="Proton donor" evidence="13">
    <location>
        <position position="195"/>
    </location>
</feature>
<comment type="similarity">
    <text evidence="4 12">Belongs to the aldose epimerase family.</text>
</comment>
<dbReference type="PIRSF" id="PIRSF005096">
    <property type="entry name" value="GALM"/>
    <property type="match status" value="1"/>
</dbReference>
<comment type="caution">
    <text evidence="18">The sequence shown here is derived from an EMBL/GenBank/DDBJ whole genome shotgun (WGS) entry which is preliminary data.</text>
</comment>
<feature type="active site" description="Proton acceptor" evidence="13">
    <location>
        <position position="332"/>
    </location>
</feature>
<dbReference type="InterPro" id="IPR014718">
    <property type="entry name" value="GH-type_carb-bd"/>
</dbReference>
<sequence length="367" mass="40478">MATSLIRRLFLLVVTAIMTCCIAPAAEVSDFDSINLYTLTNQNNMVVKITNYGATITSIIVPDRNGDMADVALGYDNVESYINAANRPYFGSVVGRYGNRIAQGQFTLDGKEYTLATNDGENHLHGGQMGFDKVVWDAERVDNGVKMTYRARDGEEGYPGNLTLSVSYTLTNENAIVMHYEATTDKPTVVNVTNHTYFNLAGEGEPTINDHILRINASKFTPVDSGLIPTGELRDVAGTPFDFRAPKPIGRDLQSNDPQLQHGLGYDHNWVLDREEAGLELAATLYEAHSGRVLDVLTTEPAIQFYGGNFLNGNLIGKSGKPYQHRSGLCLETQHSPDSPNRPEWPSTTLRPGEKYETTTVYRFGVK</sequence>
<keyword evidence="9" id="KW-0597">Phosphoprotein</keyword>
<dbReference type="AlphaFoldDB" id="M5U7I5"/>
<evidence type="ECO:0000256" key="3">
    <source>
        <dbReference type="ARBA" id="ARBA00005028"/>
    </source>
</evidence>
<dbReference type="PROSITE" id="PS00545">
    <property type="entry name" value="ALDOSE_1_EPIMERASE"/>
    <property type="match status" value="1"/>
</dbReference>
<evidence type="ECO:0000256" key="9">
    <source>
        <dbReference type="ARBA" id="ARBA00022553"/>
    </source>
</evidence>
<accession>M5U7I5</accession>
<dbReference type="PANTHER" id="PTHR10091:SF0">
    <property type="entry name" value="GALACTOSE MUTAROTASE"/>
    <property type="match status" value="1"/>
</dbReference>
<dbReference type="EMBL" id="ANOH01000103">
    <property type="protein sequence ID" value="EMI57219.1"/>
    <property type="molecule type" value="Genomic_DNA"/>
</dbReference>
<evidence type="ECO:0000256" key="13">
    <source>
        <dbReference type="PIRSR" id="PIRSR005096-1"/>
    </source>
</evidence>
<proteinExistence type="inferred from homology"/>
<evidence type="ECO:0000256" key="5">
    <source>
        <dbReference type="ARBA" id="ARBA00011245"/>
    </source>
</evidence>
<keyword evidence="11 12" id="KW-0119">Carbohydrate metabolism</keyword>
<dbReference type="NCBIfam" id="NF008277">
    <property type="entry name" value="PRK11055.1"/>
    <property type="match status" value="1"/>
</dbReference>
<dbReference type="InterPro" id="IPR008183">
    <property type="entry name" value="Aldose_1/G6P_1-epimerase"/>
</dbReference>
<dbReference type="PATRIC" id="fig|1263870.3.peg.1426"/>
<feature type="region of interest" description="Disordered" evidence="16">
    <location>
        <begin position="332"/>
        <end position="352"/>
    </location>
</feature>
<evidence type="ECO:0000313" key="19">
    <source>
        <dbReference type="Proteomes" id="UP000011885"/>
    </source>
</evidence>
<feature type="chain" id="PRO_5004073108" description="Aldose 1-epimerase" evidence="17">
    <location>
        <begin position="26"/>
        <end position="367"/>
    </location>
</feature>
<dbReference type="CDD" id="cd09019">
    <property type="entry name" value="galactose_mutarotase_like"/>
    <property type="match status" value="1"/>
</dbReference>
<dbReference type="UniPathway" id="UPA00242"/>
<evidence type="ECO:0000256" key="1">
    <source>
        <dbReference type="ARBA" id="ARBA00001614"/>
    </source>
</evidence>
<evidence type="ECO:0000256" key="14">
    <source>
        <dbReference type="PIRSR" id="PIRSR005096-2"/>
    </source>
</evidence>
<evidence type="ECO:0000256" key="15">
    <source>
        <dbReference type="PIRSR" id="PIRSR005096-3"/>
    </source>
</evidence>
<evidence type="ECO:0000256" key="8">
    <source>
        <dbReference type="ARBA" id="ARBA00022490"/>
    </source>
</evidence>
<dbReference type="GO" id="GO:0006006">
    <property type="term" value="P:glucose metabolic process"/>
    <property type="evidence" value="ECO:0007669"/>
    <property type="project" value="TreeGrafter"/>
</dbReference>
<dbReference type="SUPFAM" id="SSF74650">
    <property type="entry name" value="Galactose mutarotase-like"/>
    <property type="match status" value="1"/>
</dbReference>
<dbReference type="FunFam" id="2.70.98.10:FF:000003">
    <property type="entry name" value="Aldose 1-epimerase"/>
    <property type="match status" value="1"/>
</dbReference>
<dbReference type="EC" id="5.1.3.3" evidence="6 12"/>
<dbReference type="Pfam" id="PF01263">
    <property type="entry name" value="Aldose_epim"/>
    <property type="match status" value="1"/>
</dbReference>
<keyword evidence="8" id="KW-0963">Cytoplasm</keyword>
<dbReference type="InterPro" id="IPR015443">
    <property type="entry name" value="Aldose_1-epimerase"/>
</dbReference>
<comment type="subcellular location">
    <subcellularLocation>
        <location evidence="2">Cytoplasm</location>
    </subcellularLocation>
</comment>
<evidence type="ECO:0000256" key="16">
    <source>
        <dbReference type="SAM" id="MobiDB-lite"/>
    </source>
</evidence>
<dbReference type="OrthoDB" id="9779408at2"/>
<dbReference type="InterPro" id="IPR047215">
    <property type="entry name" value="Galactose_mutarotase-like"/>
</dbReference>
<protein>
    <recommendedName>
        <fullName evidence="7 12">Aldose 1-epimerase</fullName>
        <ecNumber evidence="6 12">5.1.3.3</ecNumber>
    </recommendedName>
</protein>
<evidence type="ECO:0000256" key="10">
    <source>
        <dbReference type="ARBA" id="ARBA00023235"/>
    </source>
</evidence>
<evidence type="ECO:0000256" key="4">
    <source>
        <dbReference type="ARBA" id="ARBA00006206"/>
    </source>
</evidence>
<comment type="subunit">
    <text evidence="5">Monomer.</text>
</comment>
<keyword evidence="19" id="KW-1185">Reference proteome</keyword>
<evidence type="ECO:0000256" key="2">
    <source>
        <dbReference type="ARBA" id="ARBA00004496"/>
    </source>
</evidence>
<feature type="binding site" evidence="15">
    <location>
        <begin position="99"/>
        <end position="100"/>
    </location>
    <ligand>
        <name>beta-D-galactose</name>
        <dbReference type="ChEBI" id="CHEBI:27667"/>
    </ligand>
</feature>
<evidence type="ECO:0000256" key="11">
    <source>
        <dbReference type="ARBA" id="ARBA00023277"/>
    </source>
</evidence>
<name>M5U7I5_9BACT</name>
<evidence type="ECO:0000256" key="12">
    <source>
        <dbReference type="PIRNR" id="PIRNR005096"/>
    </source>
</evidence>
<comment type="catalytic activity">
    <reaction evidence="1 12">
        <text>alpha-D-glucose = beta-D-glucose</text>
        <dbReference type="Rhea" id="RHEA:10264"/>
        <dbReference type="ChEBI" id="CHEBI:15903"/>
        <dbReference type="ChEBI" id="CHEBI:17925"/>
        <dbReference type="EC" id="5.1.3.3"/>
    </reaction>
</comment>
<dbReference type="GO" id="GO:0030246">
    <property type="term" value="F:carbohydrate binding"/>
    <property type="evidence" value="ECO:0007669"/>
    <property type="project" value="InterPro"/>
</dbReference>
<evidence type="ECO:0000256" key="6">
    <source>
        <dbReference type="ARBA" id="ARBA00013185"/>
    </source>
</evidence>
<dbReference type="GO" id="GO:0005737">
    <property type="term" value="C:cytoplasm"/>
    <property type="evidence" value="ECO:0007669"/>
    <property type="project" value="UniProtKB-SubCell"/>
</dbReference>
<dbReference type="InterPro" id="IPR011013">
    <property type="entry name" value="Gal_mutarotase_sf_dom"/>
</dbReference>
<dbReference type="Proteomes" id="UP000011885">
    <property type="component" value="Unassembled WGS sequence"/>
</dbReference>
<comment type="pathway">
    <text evidence="3 12">Carbohydrate metabolism; hexose metabolism.</text>
</comment>
<organism evidence="18 19">
    <name type="scientific">Rhodopirellula sallentina SM41</name>
    <dbReference type="NCBI Taxonomy" id="1263870"/>
    <lineage>
        <taxon>Bacteria</taxon>
        <taxon>Pseudomonadati</taxon>
        <taxon>Planctomycetota</taxon>
        <taxon>Planctomycetia</taxon>
        <taxon>Pirellulales</taxon>
        <taxon>Pirellulaceae</taxon>
        <taxon>Rhodopirellula</taxon>
    </lineage>
</organism>
<dbReference type="PANTHER" id="PTHR10091">
    <property type="entry name" value="ALDOSE-1-EPIMERASE"/>
    <property type="match status" value="1"/>
</dbReference>
<keyword evidence="10 12" id="KW-0413">Isomerase</keyword>
<feature type="signal peptide" evidence="17">
    <location>
        <begin position="1"/>
        <end position="25"/>
    </location>
</feature>
<gene>
    <name evidence="18" type="ORF">RSSM_01325</name>
</gene>
<feature type="binding site" evidence="14">
    <location>
        <position position="267"/>
    </location>
    <ligand>
        <name>beta-D-galactose</name>
        <dbReference type="ChEBI" id="CHEBI:27667"/>
    </ligand>
</feature>
<evidence type="ECO:0000313" key="18">
    <source>
        <dbReference type="EMBL" id="EMI57219.1"/>
    </source>
</evidence>